<evidence type="ECO:0000256" key="3">
    <source>
        <dbReference type="ARBA" id="ARBA00005446"/>
    </source>
</evidence>
<dbReference type="OrthoDB" id="9763310at2"/>
<dbReference type="RefSeq" id="WP_105043144.1">
    <property type="nucleotide sequence ID" value="NZ_MQWA01000001.1"/>
</dbReference>
<evidence type="ECO:0000313" key="20">
    <source>
        <dbReference type="EMBL" id="PQJ28647.1"/>
    </source>
</evidence>
<dbReference type="Pfam" id="PF09382">
    <property type="entry name" value="RQC"/>
    <property type="match status" value="1"/>
</dbReference>
<evidence type="ECO:0000256" key="7">
    <source>
        <dbReference type="ARBA" id="ARBA00022801"/>
    </source>
</evidence>
<protein>
    <recommendedName>
        <fullName evidence="16">DNA helicase RecQ</fullName>
        <ecNumber evidence="16">5.6.2.4</ecNumber>
    </recommendedName>
</protein>
<dbReference type="GO" id="GO:0046872">
    <property type="term" value="F:metal ion binding"/>
    <property type="evidence" value="ECO:0007669"/>
    <property type="project" value="UniProtKB-KW"/>
</dbReference>
<evidence type="ECO:0000259" key="18">
    <source>
        <dbReference type="PROSITE" id="PS51192"/>
    </source>
</evidence>
<dbReference type="InterPro" id="IPR001650">
    <property type="entry name" value="Helicase_C-like"/>
</dbReference>
<dbReference type="Pfam" id="PF00271">
    <property type="entry name" value="Helicase_C"/>
    <property type="match status" value="1"/>
</dbReference>
<evidence type="ECO:0000256" key="4">
    <source>
        <dbReference type="ARBA" id="ARBA00022723"/>
    </source>
</evidence>
<keyword evidence="21" id="KW-1185">Reference proteome</keyword>
<dbReference type="InterPro" id="IPR002121">
    <property type="entry name" value="HRDC_dom"/>
</dbReference>
<keyword evidence="13" id="KW-0234">DNA repair</keyword>
<dbReference type="SUPFAM" id="SSF46785">
    <property type="entry name" value="Winged helix' DNA-binding domain"/>
    <property type="match status" value="1"/>
</dbReference>
<evidence type="ECO:0000256" key="16">
    <source>
        <dbReference type="NCBIfam" id="TIGR01389"/>
    </source>
</evidence>
<dbReference type="GO" id="GO:0009432">
    <property type="term" value="P:SOS response"/>
    <property type="evidence" value="ECO:0007669"/>
    <property type="project" value="UniProtKB-UniRule"/>
</dbReference>
<evidence type="ECO:0000256" key="15">
    <source>
        <dbReference type="ARBA" id="ARBA00034617"/>
    </source>
</evidence>
<dbReference type="InterPro" id="IPR036388">
    <property type="entry name" value="WH-like_DNA-bd_sf"/>
</dbReference>
<dbReference type="FunFam" id="3.40.50.300:FF:000296">
    <property type="entry name" value="ATP-dependent DNA helicase RecQ"/>
    <property type="match status" value="1"/>
</dbReference>
<feature type="domain" description="Helicase ATP-binding" evidence="18">
    <location>
        <begin position="32"/>
        <end position="203"/>
    </location>
</feature>
<dbReference type="NCBIfam" id="TIGR00614">
    <property type="entry name" value="recQ_fam"/>
    <property type="match status" value="1"/>
</dbReference>
<feature type="domain" description="HRDC" evidence="17">
    <location>
        <begin position="530"/>
        <end position="610"/>
    </location>
</feature>
<accession>A0A2S7U294</accession>
<evidence type="ECO:0000256" key="6">
    <source>
        <dbReference type="ARBA" id="ARBA00022763"/>
    </source>
</evidence>
<dbReference type="GO" id="GO:0006281">
    <property type="term" value="P:DNA repair"/>
    <property type="evidence" value="ECO:0007669"/>
    <property type="project" value="UniProtKB-KW"/>
</dbReference>
<dbReference type="PANTHER" id="PTHR13710">
    <property type="entry name" value="DNA HELICASE RECQ FAMILY MEMBER"/>
    <property type="match status" value="1"/>
</dbReference>
<dbReference type="SUPFAM" id="SSF52540">
    <property type="entry name" value="P-loop containing nucleoside triphosphate hydrolases"/>
    <property type="match status" value="1"/>
</dbReference>
<dbReference type="GO" id="GO:0005737">
    <property type="term" value="C:cytoplasm"/>
    <property type="evidence" value="ECO:0007669"/>
    <property type="project" value="TreeGrafter"/>
</dbReference>
<keyword evidence="10" id="KW-0067">ATP-binding</keyword>
<dbReference type="CDD" id="cd18794">
    <property type="entry name" value="SF2_C_RecQ"/>
    <property type="match status" value="1"/>
</dbReference>
<sequence>MNTGNLESASTLEQLKKLFGFDTFRDHQQELVEGILSGRDAFGVMPTGGGKSLCYQLPASILPGTAVIVSPLIALMKDQVDSARSNGIKAAFLNSTLAPAEVQAIEKDYIDGNLDLLYLAPERLSLSNTVSLLRKNQQGAPSFIAIDEAHCISEWGHDFRPDYLFTSRLKELFPQSPLTAFTATATEQVAEDIEKRLQLVNPVKIRASFDRKNLFYEVLAKREAPTQIVEFIRERPQQSGIIYRTSRKSVEETANMLVANGINAAPYHAGLAAEKRSTTQDAFIRDDITVMVATVAFGMGVDKADVRFVIHGDLPKNIESYYQETGRAGRDGEPSHCLLLYSAGDLGKLRFFIEAMPDEAEQGRARQLLASMDAFASVPSCRKISLLNYFDETCEVENCGSCDYCAGSFETVDATRDAQIVLSAIMRTGSRFGGIHICDIVCGANTAKIRQFEHNKLKTYGVGKDKPKTHWRSVIDALVAGKKLALSPDKFPVPQINDAATEILFGRDSFQIAIDKRVVPEKAQHRAEEIDCDHDFFHHLRALRKELADLEGVPPYVVFSDKALRAMAAYHPSNDTELLNIPGVGQNKLEKYGQRFLSSVHEYLCNHPDLTPSSKPLKKAAAPRVKQGLTETFRTTLEMLGKGMTPSSIASERGLGLSTIETHVAKLITEGESLDWQLWIDEATNQLCRQLFAEHGHSALKPIIEASNGKITYGQARIIAAIMQSEKISS</sequence>
<dbReference type="Pfam" id="PF16124">
    <property type="entry name" value="RecQ_Zn_bind"/>
    <property type="match status" value="1"/>
</dbReference>
<evidence type="ECO:0000259" key="17">
    <source>
        <dbReference type="PROSITE" id="PS50967"/>
    </source>
</evidence>
<dbReference type="SUPFAM" id="SSF47819">
    <property type="entry name" value="HRDC-like"/>
    <property type="match status" value="1"/>
</dbReference>
<evidence type="ECO:0000256" key="11">
    <source>
        <dbReference type="ARBA" id="ARBA00023125"/>
    </source>
</evidence>
<dbReference type="SMART" id="SM00490">
    <property type="entry name" value="HELICc"/>
    <property type="match status" value="1"/>
</dbReference>
<comment type="catalytic activity">
    <reaction evidence="15">
        <text>Couples ATP hydrolysis with the unwinding of duplex DNA by translocating in the 3'-5' direction.</text>
        <dbReference type="EC" id="5.6.2.4"/>
    </reaction>
</comment>
<dbReference type="AlphaFoldDB" id="A0A2S7U294"/>
<dbReference type="InterPro" id="IPR044876">
    <property type="entry name" value="HRDC_dom_sf"/>
</dbReference>
<keyword evidence="12" id="KW-0233">DNA recombination</keyword>
<organism evidence="20 21">
    <name type="scientific">Rubritalea profundi</name>
    <dbReference type="NCBI Taxonomy" id="1658618"/>
    <lineage>
        <taxon>Bacteria</taxon>
        <taxon>Pseudomonadati</taxon>
        <taxon>Verrucomicrobiota</taxon>
        <taxon>Verrucomicrobiia</taxon>
        <taxon>Verrucomicrobiales</taxon>
        <taxon>Rubritaleaceae</taxon>
        <taxon>Rubritalea</taxon>
    </lineage>
</organism>
<dbReference type="SMART" id="SM00487">
    <property type="entry name" value="DEXDc"/>
    <property type="match status" value="1"/>
</dbReference>
<dbReference type="InterPro" id="IPR029491">
    <property type="entry name" value="Helicase_HTH"/>
</dbReference>
<dbReference type="GO" id="GO:0006260">
    <property type="term" value="P:DNA replication"/>
    <property type="evidence" value="ECO:0007669"/>
    <property type="project" value="InterPro"/>
</dbReference>
<evidence type="ECO:0000256" key="8">
    <source>
        <dbReference type="ARBA" id="ARBA00022806"/>
    </source>
</evidence>
<dbReference type="PROSITE" id="PS51192">
    <property type="entry name" value="HELICASE_ATP_BIND_1"/>
    <property type="match status" value="1"/>
</dbReference>
<dbReference type="Pfam" id="PF00570">
    <property type="entry name" value="HRDC"/>
    <property type="match status" value="1"/>
</dbReference>
<dbReference type="SMART" id="SM00956">
    <property type="entry name" value="RQC"/>
    <property type="match status" value="1"/>
</dbReference>
<keyword evidence="14" id="KW-0413">Isomerase</keyword>
<keyword evidence="11" id="KW-0238">DNA-binding</keyword>
<gene>
    <name evidence="20" type="ORF">BSZ32_09110</name>
</gene>
<dbReference type="Gene3D" id="1.10.150.80">
    <property type="entry name" value="HRDC domain"/>
    <property type="match status" value="1"/>
</dbReference>
<comment type="similarity">
    <text evidence="3">Belongs to the helicase family. RecQ subfamily.</text>
</comment>
<dbReference type="InterPro" id="IPR018982">
    <property type="entry name" value="RQC_domain"/>
</dbReference>
<evidence type="ECO:0000256" key="9">
    <source>
        <dbReference type="ARBA" id="ARBA00022833"/>
    </source>
</evidence>
<keyword evidence="7" id="KW-0378">Hydrolase</keyword>
<dbReference type="CDD" id="cd17920">
    <property type="entry name" value="DEXHc_RecQ"/>
    <property type="match status" value="1"/>
</dbReference>
<dbReference type="InterPro" id="IPR014001">
    <property type="entry name" value="Helicase_ATP-bd"/>
</dbReference>
<dbReference type="GO" id="GO:0003677">
    <property type="term" value="F:DNA binding"/>
    <property type="evidence" value="ECO:0007669"/>
    <property type="project" value="UniProtKB-KW"/>
</dbReference>
<reference evidence="20 21" key="1">
    <citation type="submission" date="2016-12" db="EMBL/GenBank/DDBJ databases">
        <title>Study of bacterial adaptation to deep sea.</title>
        <authorList>
            <person name="Song J."/>
            <person name="Yoshizawa S."/>
            <person name="Kogure K."/>
        </authorList>
    </citation>
    <scope>NUCLEOTIDE SEQUENCE [LARGE SCALE GENOMIC DNA]</scope>
    <source>
        <strain evidence="20 21">SAORIC-165</strain>
    </source>
</reference>
<evidence type="ECO:0000256" key="1">
    <source>
        <dbReference type="ARBA" id="ARBA00001946"/>
    </source>
</evidence>
<dbReference type="InterPro" id="IPR036390">
    <property type="entry name" value="WH_DNA-bd_sf"/>
</dbReference>
<dbReference type="PROSITE" id="PS51194">
    <property type="entry name" value="HELICASE_CTER"/>
    <property type="match status" value="1"/>
</dbReference>
<evidence type="ECO:0000313" key="21">
    <source>
        <dbReference type="Proteomes" id="UP000239907"/>
    </source>
</evidence>
<dbReference type="FunFam" id="1.10.150.80:FF:000002">
    <property type="entry name" value="ATP-dependent DNA helicase RecQ"/>
    <property type="match status" value="1"/>
</dbReference>
<dbReference type="GO" id="GO:0030894">
    <property type="term" value="C:replisome"/>
    <property type="evidence" value="ECO:0007669"/>
    <property type="project" value="TreeGrafter"/>
</dbReference>
<evidence type="ECO:0000259" key="19">
    <source>
        <dbReference type="PROSITE" id="PS51194"/>
    </source>
</evidence>
<dbReference type="Gene3D" id="3.40.50.300">
    <property type="entry name" value="P-loop containing nucleotide triphosphate hydrolases"/>
    <property type="match status" value="2"/>
</dbReference>
<evidence type="ECO:0000256" key="12">
    <source>
        <dbReference type="ARBA" id="ARBA00023172"/>
    </source>
</evidence>
<keyword evidence="5" id="KW-0547">Nucleotide-binding</keyword>
<evidence type="ECO:0000256" key="2">
    <source>
        <dbReference type="ARBA" id="ARBA00001947"/>
    </source>
</evidence>
<dbReference type="Proteomes" id="UP000239907">
    <property type="component" value="Unassembled WGS sequence"/>
</dbReference>
<dbReference type="FunFam" id="3.40.50.300:FF:000156">
    <property type="entry name" value="ATP-dependent DNA helicase recQ"/>
    <property type="match status" value="1"/>
</dbReference>
<dbReference type="GO" id="GO:0043138">
    <property type="term" value="F:3'-5' DNA helicase activity"/>
    <property type="evidence" value="ECO:0007669"/>
    <property type="project" value="UniProtKB-EC"/>
</dbReference>
<dbReference type="GO" id="GO:0009378">
    <property type="term" value="F:four-way junction helicase activity"/>
    <property type="evidence" value="ECO:0007669"/>
    <property type="project" value="TreeGrafter"/>
</dbReference>
<evidence type="ECO:0000256" key="10">
    <source>
        <dbReference type="ARBA" id="ARBA00022840"/>
    </source>
</evidence>
<dbReference type="PROSITE" id="PS50967">
    <property type="entry name" value="HRDC"/>
    <property type="match status" value="1"/>
</dbReference>
<keyword evidence="4" id="KW-0479">Metal-binding</keyword>
<dbReference type="Pfam" id="PF00270">
    <property type="entry name" value="DEAD"/>
    <property type="match status" value="1"/>
</dbReference>
<dbReference type="PANTHER" id="PTHR13710:SF105">
    <property type="entry name" value="ATP-DEPENDENT DNA HELICASE Q1"/>
    <property type="match status" value="1"/>
</dbReference>
<keyword evidence="9" id="KW-0862">Zinc</keyword>
<dbReference type="GO" id="GO:0006310">
    <property type="term" value="P:DNA recombination"/>
    <property type="evidence" value="ECO:0007669"/>
    <property type="project" value="UniProtKB-UniRule"/>
</dbReference>
<name>A0A2S7U294_9BACT</name>
<dbReference type="GO" id="GO:0016787">
    <property type="term" value="F:hydrolase activity"/>
    <property type="evidence" value="ECO:0007669"/>
    <property type="project" value="UniProtKB-KW"/>
</dbReference>
<comment type="caution">
    <text evidence="20">The sequence shown here is derived from an EMBL/GenBank/DDBJ whole genome shotgun (WGS) entry which is preliminary data.</text>
</comment>
<evidence type="ECO:0000256" key="5">
    <source>
        <dbReference type="ARBA" id="ARBA00022741"/>
    </source>
</evidence>
<dbReference type="InterPro" id="IPR027417">
    <property type="entry name" value="P-loop_NTPase"/>
</dbReference>
<dbReference type="EC" id="5.6.2.4" evidence="16"/>
<proteinExistence type="inferred from homology"/>
<dbReference type="SMART" id="SM00341">
    <property type="entry name" value="HRDC"/>
    <property type="match status" value="1"/>
</dbReference>
<dbReference type="Pfam" id="PF14493">
    <property type="entry name" value="HTH_40"/>
    <property type="match status" value="1"/>
</dbReference>
<dbReference type="InterPro" id="IPR006293">
    <property type="entry name" value="DNA_helicase_ATP-dep_RecQ_bac"/>
</dbReference>
<dbReference type="EMBL" id="MQWA01000001">
    <property type="protein sequence ID" value="PQJ28647.1"/>
    <property type="molecule type" value="Genomic_DNA"/>
</dbReference>
<feature type="domain" description="Helicase C-terminal" evidence="19">
    <location>
        <begin position="224"/>
        <end position="372"/>
    </location>
</feature>
<evidence type="ECO:0000256" key="13">
    <source>
        <dbReference type="ARBA" id="ARBA00023204"/>
    </source>
</evidence>
<dbReference type="NCBIfam" id="TIGR01389">
    <property type="entry name" value="recQ"/>
    <property type="match status" value="1"/>
</dbReference>
<dbReference type="InterPro" id="IPR010997">
    <property type="entry name" value="HRDC-like_sf"/>
</dbReference>
<dbReference type="InterPro" id="IPR004589">
    <property type="entry name" value="DNA_helicase_ATP-dep_RecQ"/>
</dbReference>
<keyword evidence="8 20" id="KW-0347">Helicase</keyword>
<comment type="cofactor">
    <cofactor evidence="2">
        <name>Zn(2+)</name>
        <dbReference type="ChEBI" id="CHEBI:29105"/>
    </cofactor>
</comment>
<dbReference type="Gene3D" id="1.10.10.10">
    <property type="entry name" value="Winged helix-like DNA-binding domain superfamily/Winged helix DNA-binding domain"/>
    <property type="match status" value="1"/>
</dbReference>
<dbReference type="InterPro" id="IPR032284">
    <property type="entry name" value="RecQ_Zn-bd"/>
</dbReference>
<evidence type="ECO:0000256" key="14">
    <source>
        <dbReference type="ARBA" id="ARBA00023235"/>
    </source>
</evidence>
<comment type="cofactor">
    <cofactor evidence="1">
        <name>Mg(2+)</name>
        <dbReference type="ChEBI" id="CHEBI:18420"/>
    </cofactor>
</comment>
<keyword evidence="6" id="KW-0227">DNA damage</keyword>
<dbReference type="GO" id="GO:0005524">
    <property type="term" value="F:ATP binding"/>
    <property type="evidence" value="ECO:0007669"/>
    <property type="project" value="UniProtKB-KW"/>
</dbReference>
<dbReference type="InterPro" id="IPR011545">
    <property type="entry name" value="DEAD/DEAH_box_helicase_dom"/>
</dbReference>
<dbReference type="GO" id="GO:0043590">
    <property type="term" value="C:bacterial nucleoid"/>
    <property type="evidence" value="ECO:0007669"/>
    <property type="project" value="TreeGrafter"/>
</dbReference>